<gene>
    <name evidence="1" type="ORF">XDN619_LOCUS18885</name>
</gene>
<protein>
    <submittedName>
        <fullName evidence="1">Uncharacterized protein</fullName>
    </submittedName>
</protein>
<feature type="non-terminal residue" evidence="1">
    <location>
        <position position="1"/>
    </location>
</feature>
<dbReference type="AlphaFoldDB" id="A0A816TJ97"/>
<reference evidence="1" key="1">
    <citation type="submission" date="2021-02" db="EMBL/GenBank/DDBJ databases">
        <authorList>
            <person name="Nowell W R."/>
        </authorList>
    </citation>
    <scope>NUCLEOTIDE SEQUENCE</scope>
</reference>
<dbReference type="Proteomes" id="UP000663887">
    <property type="component" value="Unassembled WGS sequence"/>
</dbReference>
<name>A0A816TJ97_9BILA</name>
<proteinExistence type="predicted"/>
<feature type="non-terminal residue" evidence="1">
    <location>
        <position position="32"/>
    </location>
</feature>
<organism evidence="1 2">
    <name type="scientific">Rotaria magnacalcarata</name>
    <dbReference type="NCBI Taxonomy" id="392030"/>
    <lineage>
        <taxon>Eukaryota</taxon>
        <taxon>Metazoa</taxon>
        <taxon>Spiralia</taxon>
        <taxon>Gnathifera</taxon>
        <taxon>Rotifera</taxon>
        <taxon>Eurotatoria</taxon>
        <taxon>Bdelloidea</taxon>
        <taxon>Philodinida</taxon>
        <taxon>Philodinidae</taxon>
        <taxon>Rotaria</taxon>
    </lineage>
</organism>
<evidence type="ECO:0000313" key="2">
    <source>
        <dbReference type="Proteomes" id="UP000663887"/>
    </source>
</evidence>
<sequence length="32" mass="3546">MAPPPPVEMDAATKLMFDMLVQNVKELKTAND</sequence>
<accession>A0A816TJ97</accession>
<evidence type="ECO:0000313" key="1">
    <source>
        <dbReference type="EMBL" id="CAF2102020.1"/>
    </source>
</evidence>
<dbReference type="EMBL" id="CAJNRG010008163">
    <property type="protein sequence ID" value="CAF2102020.1"/>
    <property type="molecule type" value="Genomic_DNA"/>
</dbReference>
<comment type="caution">
    <text evidence="1">The sequence shown here is derived from an EMBL/GenBank/DDBJ whole genome shotgun (WGS) entry which is preliminary data.</text>
</comment>